<dbReference type="SMART" id="SM00450">
    <property type="entry name" value="RHOD"/>
    <property type="match status" value="1"/>
</dbReference>
<dbReference type="Proteomes" id="UP000189513">
    <property type="component" value="Unassembled WGS sequence"/>
</dbReference>
<dbReference type="OMA" id="SIEWERY"/>
<dbReference type="SUPFAM" id="SSF52821">
    <property type="entry name" value="Rhodanese/Cell cycle control phosphatase"/>
    <property type="match status" value="1"/>
</dbReference>
<dbReference type="GO" id="GO:0006508">
    <property type="term" value="P:proteolysis"/>
    <property type="evidence" value="ECO:0007669"/>
    <property type="project" value="UniProtKB-KW"/>
</dbReference>
<evidence type="ECO:0000313" key="12">
    <source>
        <dbReference type="Proteomes" id="UP000189513"/>
    </source>
</evidence>
<dbReference type="VEuPathDB" id="FungiDB:BON22_5021"/>
<evidence type="ECO:0000256" key="5">
    <source>
        <dbReference type="ARBA" id="ARBA00022801"/>
    </source>
</evidence>
<organism evidence="11 12">
    <name type="scientific">Cyberlindnera fabianii</name>
    <name type="common">Yeast</name>
    <name type="synonym">Hansenula fabianii</name>
    <dbReference type="NCBI Taxonomy" id="36022"/>
    <lineage>
        <taxon>Eukaryota</taxon>
        <taxon>Fungi</taxon>
        <taxon>Dikarya</taxon>
        <taxon>Ascomycota</taxon>
        <taxon>Saccharomycotina</taxon>
        <taxon>Saccharomycetes</taxon>
        <taxon>Phaffomycetales</taxon>
        <taxon>Phaffomycetaceae</taxon>
        <taxon>Cyberlindnera</taxon>
    </lineage>
</organism>
<comment type="catalytic activity">
    <reaction evidence="1 7">
        <text>Thiol-dependent hydrolysis of ester, thioester, amide, peptide and isopeptide bonds formed by the C-terminal Gly of ubiquitin (a 76-residue protein attached to proteins as an intracellular targeting signal).</text>
        <dbReference type="EC" id="3.4.19.12"/>
    </reaction>
</comment>
<dbReference type="PANTHER" id="PTHR21646:SF95">
    <property type="entry name" value="UBIQUITIN CARBOXYL-TERMINAL HYDROLASE 4-RELATED"/>
    <property type="match status" value="1"/>
</dbReference>
<dbReference type="EMBL" id="MPUK01000013">
    <property type="protein sequence ID" value="ONH65200.1"/>
    <property type="molecule type" value="Genomic_DNA"/>
</dbReference>
<feature type="compositionally biased region" description="Polar residues" evidence="8">
    <location>
        <begin position="290"/>
        <end position="338"/>
    </location>
</feature>
<feature type="region of interest" description="Disordered" evidence="8">
    <location>
        <begin position="288"/>
        <end position="407"/>
    </location>
</feature>
<gene>
    <name evidence="11" type="ORF">BON22_5021</name>
</gene>
<dbReference type="InterPro" id="IPR050185">
    <property type="entry name" value="Ub_carboxyl-term_hydrolase"/>
</dbReference>
<keyword evidence="12" id="KW-1185">Reference proteome</keyword>
<dbReference type="CDD" id="cd02674">
    <property type="entry name" value="Peptidase_C19R"/>
    <property type="match status" value="1"/>
</dbReference>
<dbReference type="InterPro" id="IPR001394">
    <property type="entry name" value="Peptidase_C19_UCH"/>
</dbReference>
<dbReference type="PROSITE" id="PS50235">
    <property type="entry name" value="USP_3"/>
    <property type="match status" value="1"/>
</dbReference>
<dbReference type="InterPro" id="IPR018200">
    <property type="entry name" value="USP_CS"/>
</dbReference>
<feature type="compositionally biased region" description="Polar residues" evidence="8">
    <location>
        <begin position="371"/>
        <end position="407"/>
    </location>
</feature>
<dbReference type="CDD" id="cd00158">
    <property type="entry name" value="RHOD"/>
    <property type="match status" value="1"/>
</dbReference>
<sequence>MTSHRASTNSDTRQLRPISELQKLVQGVLRDTDVSDVVGSLDEALGCYENYKKALKEEEELDYEKAYIYYQIARALVTEKIPKLEDWSQYANSPKSLKRAFYNDLKDNILQDGSIQSVIEYIRDHSPMPSPFNFSHNGTIKPNQMKMLVEKYPDDVLIIDFRVRDEFKKNHIRSKNIINIDPISIRQNYRDVDIEELSLVTSPDSERELFSKRDTFELIIIYDYVSTSITQDSLARLYRILTMRSFDKPLKRPPVILEGGINGWVSTYGLSNFGHNHGDLTMPERLLTRRPSQNSRSTTGIVRNFNDYLSNPTKADLSPLNTQKRLITQQRIPSTLPKQQPIPLKRSSSMKIPNIFPSSPSSRSSPSSQPNRHLQSSPQQQNWASSPPPSRNGTPQPAIFSTQLAPSSNSTEVLTTEKLHFTTGLHNIGNSCYMNCVIQCLLGTVTFSRIFVDGSYQAHVNINSKLGSKGIMARYFSELAKALYQNNNRVYEPRNFKSVVGSLNYMFRNTDQQDCSEFLNFVLDGLHEDLNECGSKPRPPPSTKEEEMARESMSIRTASTIEWEKYLVSDFSAIVHLFQGQFSSRLKCLECGTTSTTFQSFSVLSLPIPEQYINTRYEKIPLDKCFEEFTKLEVLDGDNRWHCSKCKQLRKSTKQITITRMPMNLIVHLKRFRAGSSYQKVTTFIDYPFKMELTKYWPPFEGSEEEAKLMSTLPVRNQVPPFKYRLYAVANHSGSLGSGHYTAFVMKGGVKKWCYFDDTRVTKNVPEANVINSNAYVLFYGRE</sequence>
<evidence type="ECO:0000256" key="7">
    <source>
        <dbReference type="RuleBase" id="RU366025"/>
    </source>
</evidence>
<reference evidence="12" key="1">
    <citation type="journal article" date="2017" name="Genome Announc.">
        <title>Genome sequences of Cyberlindnera fabianii 65, Pichia kudriavzevii 129, and Saccharomyces cerevisiae 131 isolated from fermented masau fruits in Zimbabwe.</title>
        <authorList>
            <person name="van Rijswijck I.M.H."/>
            <person name="Derks M.F.L."/>
            <person name="Abee T."/>
            <person name="de Ridder D."/>
            <person name="Smid E.J."/>
        </authorList>
    </citation>
    <scope>NUCLEOTIDE SEQUENCE [LARGE SCALE GENOMIC DNA]</scope>
    <source>
        <strain evidence="12">65</strain>
    </source>
</reference>
<dbReference type="InterPro" id="IPR038765">
    <property type="entry name" value="Papain-like_cys_pep_sf"/>
</dbReference>
<feature type="compositionally biased region" description="Low complexity" evidence="8">
    <location>
        <begin position="357"/>
        <end position="370"/>
    </location>
</feature>
<keyword evidence="6 7" id="KW-0788">Thiol protease</keyword>
<dbReference type="PROSITE" id="PS50206">
    <property type="entry name" value="RHODANESE_3"/>
    <property type="match status" value="1"/>
</dbReference>
<keyword evidence="4 7" id="KW-0833">Ubl conjugation pathway</keyword>
<dbReference type="InterPro" id="IPR036873">
    <property type="entry name" value="Rhodanese-like_dom_sf"/>
</dbReference>
<evidence type="ECO:0000313" key="11">
    <source>
        <dbReference type="EMBL" id="ONH65200.1"/>
    </source>
</evidence>
<protein>
    <recommendedName>
        <fullName evidence="7">Ubiquitin carboxyl-terminal hydrolase</fullName>
        <ecNumber evidence="7">3.4.19.12</ecNumber>
    </recommendedName>
</protein>
<dbReference type="Pfam" id="PF00443">
    <property type="entry name" value="UCH"/>
    <property type="match status" value="1"/>
</dbReference>
<dbReference type="PANTHER" id="PTHR21646">
    <property type="entry name" value="UBIQUITIN CARBOXYL-TERMINAL HYDROLASE"/>
    <property type="match status" value="1"/>
</dbReference>
<evidence type="ECO:0000256" key="1">
    <source>
        <dbReference type="ARBA" id="ARBA00000707"/>
    </source>
</evidence>
<evidence type="ECO:0000256" key="6">
    <source>
        <dbReference type="ARBA" id="ARBA00022807"/>
    </source>
</evidence>
<comment type="similarity">
    <text evidence="2 7">Belongs to the peptidase C19 family.</text>
</comment>
<feature type="domain" description="Rhodanese" evidence="9">
    <location>
        <begin position="152"/>
        <end position="273"/>
    </location>
</feature>
<evidence type="ECO:0000256" key="8">
    <source>
        <dbReference type="SAM" id="MobiDB-lite"/>
    </source>
</evidence>
<accession>A0A1V2L0A8</accession>
<dbReference type="AlphaFoldDB" id="A0A1V2L0A8"/>
<dbReference type="STRING" id="36022.A0A1V2L0A8"/>
<dbReference type="PROSITE" id="PS00972">
    <property type="entry name" value="USP_1"/>
    <property type="match status" value="1"/>
</dbReference>
<evidence type="ECO:0000256" key="4">
    <source>
        <dbReference type="ARBA" id="ARBA00022786"/>
    </source>
</evidence>
<proteinExistence type="inferred from homology"/>
<dbReference type="Gene3D" id="3.90.70.10">
    <property type="entry name" value="Cysteine proteinases"/>
    <property type="match status" value="1"/>
</dbReference>
<dbReference type="SUPFAM" id="SSF54001">
    <property type="entry name" value="Cysteine proteinases"/>
    <property type="match status" value="1"/>
</dbReference>
<feature type="domain" description="USP" evidence="10">
    <location>
        <begin position="423"/>
        <end position="783"/>
    </location>
</feature>
<keyword evidence="3 7" id="KW-0645">Protease</keyword>
<evidence type="ECO:0000256" key="3">
    <source>
        <dbReference type="ARBA" id="ARBA00022670"/>
    </source>
</evidence>
<dbReference type="Gene3D" id="3.40.250.10">
    <property type="entry name" value="Rhodanese-like domain"/>
    <property type="match status" value="1"/>
</dbReference>
<evidence type="ECO:0000256" key="2">
    <source>
        <dbReference type="ARBA" id="ARBA00009085"/>
    </source>
</evidence>
<dbReference type="EC" id="3.4.19.12" evidence="7"/>
<evidence type="ECO:0000259" key="10">
    <source>
        <dbReference type="PROSITE" id="PS50235"/>
    </source>
</evidence>
<name>A0A1V2L0A8_CYBFA</name>
<dbReference type="GO" id="GO:0016579">
    <property type="term" value="P:protein deubiquitination"/>
    <property type="evidence" value="ECO:0007669"/>
    <property type="project" value="InterPro"/>
</dbReference>
<comment type="caution">
    <text evidence="11">The sequence shown here is derived from an EMBL/GenBank/DDBJ whole genome shotgun (WGS) entry which is preliminary data.</text>
</comment>
<dbReference type="InterPro" id="IPR001763">
    <property type="entry name" value="Rhodanese-like_dom"/>
</dbReference>
<evidence type="ECO:0000259" key="9">
    <source>
        <dbReference type="PROSITE" id="PS50206"/>
    </source>
</evidence>
<keyword evidence="5 7" id="KW-0378">Hydrolase</keyword>
<dbReference type="InterPro" id="IPR028889">
    <property type="entry name" value="USP"/>
</dbReference>
<dbReference type="PROSITE" id="PS00973">
    <property type="entry name" value="USP_2"/>
    <property type="match status" value="1"/>
</dbReference>
<dbReference type="Pfam" id="PF00581">
    <property type="entry name" value="Rhodanese"/>
    <property type="match status" value="1"/>
</dbReference>
<dbReference type="GO" id="GO:0004843">
    <property type="term" value="F:cysteine-type deubiquitinase activity"/>
    <property type="evidence" value="ECO:0007669"/>
    <property type="project" value="UniProtKB-UniRule"/>
</dbReference>